<keyword evidence="2" id="KW-1185">Reference proteome</keyword>
<accession>A0A4D4J9G8</accession>
<dbReference type="AlphaFoldDB" id="A0A4D4J9G8"/>
<reference evidence="2" key="1">
    <citation type="submission" date="2019-04" db="EMBL/GenBank/DDBJ databases">
        <title>Draft genome sequence of Pseudonocardiaceae bacterium SL3-2-4.</title>
        <authorList>
            <person name="Ningsih F."/>
            <person name="Yokota A."/>
            <person name="Sakai Y."/>
            <person name="Nanatani K."/>
            <person name="Yabe S."/>
            <person name="Oetari A."/>
            <person name="Sjamsuridzal W."/>
        </authorList>
    </citation>
    <scope>NUCLEOTIDE SEQUENCE [LARGE SCALE GENOMIC DNA]</scope>
    <source>
        <strain evidence="2">SL3-2-4</strain>
    </source>
</reference>
<organism evidence="1 2">
    <name type="scientific">Gandjariella thermophila</name>
    <dbReference type="NCBI Taxonomy" id="1931992"/>
    <lineage>
        <taxon>Bacteria</taxon>
        <taxon>Bacillati</taxon>
        <taxon>Actinomycetota</taxon>
        <taxon>Actinomycetes</taxon>
        <taxon>Pseudonocardiales</taxon>
        <taxon>Pseudonocardiaceae</taxon>
        <taxon>Gandjariella</taxon>
    </lineage>
</organism>
<name>A0A4D4J9G8_9PSEU</name>
<dbReference type="Proteomes" id="UP000298860">
    <property type="component" value="Unassembled WGS sequence"/>
</dbReference>
<protein>
    <recommendedName>
        <fullName evidence="3">Pyoverdine/dityrosine biosynthesis protein</fullName>
    </recommendedName>
</protein>
<proteinExistence type="predicted"/>
<gene>
    <name evidence="1" type="ORF">GTS_27690</name>
</gene>
<comment type="caution">
    <text evidence="1">The sequence shown here is derived from an EMBL/GenBank/DDBJ whole genome shotgun (WGS) entry which is preliminary data.</text>
</comment>
<dbReference type="EMBL" id="BJFL01000012">
    <property type="protein sequence ID" value="GDY31136.1"/>
    <property type="molecule type" value="Genomic_DNA"/>
</dbReference>
<dbReference type="OrthoDB" id="5164599at2"/>
<evidence type="ECO:0008006" key="3">
    <source>
        <dbReference type="Google" id="ProtNLM"/>
    </source>
</evidence>
<evidence type="ECO:0000313" key="1">
    <source>
        <dbReference type="EMBL" id="GDY31136.1"/>
    </source>
</evidence>
<dbReference type="InterPro" id="IPR007817">
    <property type="entry name" value="Isocyanide_synthase_DIT1"/>
</dbReference>
<dbReference type="Pfam" id="PF05141">
    <property type="entry name" value="DIT1_PvcA"/>
    <property type="match status" value="1"/>
</dbReference>
<dbReference type="RefSeq" id="WP_137814228.1">
    <property type="nucleotide sequence ID" value="NZ_BJFL01000012.1"/>
</dbReference>
<evidence type="ECO:0000313" key="2">
    <source>
        <dbReference type="Proteomes" id="UP000298860"/>
    </source>
</evidence>
<sequence>MTLVHAMQVQPNAPRRPVLSHAVSLSSVDLGALRPLSARVEPVELDRERTAALFAALRRNSDAAVERLVARLAARLPGAGASDAERVGTALYHLLTNKRFRKGPRAHFPVEAAIRRARPFVADGAPIPVILQGFPFKQYDNRLKAAGPLPDLADAGAILRVAELCRAFAALYPPSLDITVMLDGGYYRPRREAELGWYRNVLGELEDLLGVPNTVHWRDKRELIATAVGPARWAEREAQFRRYRWLISALLRPAAATGSVRQADRLLRAATPDALPDRIPTFGAMFRSLLYSVPVPAPDHPAVPAWEWSRQVLSDVCDTAGGPAALRNARRRVLATAWQETIYYLAVCAADRFCRVDDALPNHVRLRTGLAGAEEIGFTYLGGSALLPWHGTGCVNERGQVAVDFNVVLRDRGFVPVHSDVTGPDQPLVMVPPQFVAATAAGRGLRRDFLAGIRLRPR</sequence>